<dbReference type="GO" id="GO:0000166">
    <property type="term" value="F:nucleotide binding"/>
    <property type="evidence" value="ECO:0007669"/>
    <property type="project" value="InterPro"/>
</dbReference>
<evidence type="ECO:0000259" key="2">
    <source>
        <dbReference type="Pfam" id="PF22725"/>
    </source>
</evidence>
<name>A0A7S7NWL9_PALFE</name>
<dbReference type="Pfam" id="PF01408">
    <property type="entry name" value="GFO_IDH_MocA"/>
    <property type="match status" value="1"/>
</dbReference>
<feature type="domain" description="GFO/IDH/MocA-like oxidoreductase" evidence="2">
    <location>
        <begin position="167"/>
        <end position="303"/>
    </location>
</feature>
<dbReference type="InterPro" id="IPR036291">
    <property type="entry name" value="NAD(P)-bd_dom_sf"/>
</dbReference>
<dbReference type="KEGG" id="pfer:IRI77_14435"/>
<protein>
    <submittedName>
        <fullName evidence="3">Gfo/Idh/MocA family oxidoreductase</fullName>
    </submittedName>
</protein>
<sequence length="397" mass="44086">MSERRDFLKAAGAGLMILKPETAFGYQANSTVEVGLIGCGGRGNWIAPFFVEYTGARVVALADVVKANLESTQAKFKVENSRSYYGPDSGKQLAESKLDAIVIETPTYFHAEQAKWGVDAGKHVYMAKPMAVDVPGCKSVLASGDRARQKKLTFYVDFQTRVREVYKEAATRIFRGDIGKPAFAQVYYYASRPSKDKGTPGMEPGQRRMSNFYMDKVLGGDIIVEQNIHVIDVANWFLQGHPVKAYGSGGRTDWSGTAYDAGDAWDHFLVQFFYPNGVQADFSSHQLNGGYSDLCVRIVGIDGCADTHYGGMLRIAGKNNWMGAEKDDTFKGGAVENVKLFIAAVKAGQPIYNYEESIRSNLTAILGRTAAYKNREVTWDEMMKSEEKWTHDLKLRW</sequence>
<dbReference type="InterPro" id="IPR055170">
    <property type="entry name" value="GFO_IDH_MocA-like_dom"/>
</dbReference>
<dbReference type="AlphaFoldDB" id="A0A7S7NWL9"/>
<proteinExistence type="predicted"/>
<dbReference type="Proteomes" id="UP000593892">
    <property type="component" value="Chromosome"/>
</dbReference>
<gene>
    <name evidence="3" type="ORF">IRI77_14435</name>
</gene>
<evidence type="ECO:0000313" key="3">
    <source>
        <dbReference type="EMBL" id="QOY91091.1"/>
    </source>
</evidence>
<organism evidence="3 4">
    <name type="scientific">Paludibaculum fermentans</name>
    <dbReference type="NCBI Taxonomy" id="1473598"/>
    <lineage>
        <taxon>Bacteria</taxon>
        <taxon>Pseudomonadati</taxon>
        <taxon>Acidobacteriota</taxon>
        <taxon>Terriglobia</taxon>
        <taxon>Bryobacterales</taxon>
        <taxon>Bryobacteraceae</taxon>
        <taxon>Paludibaculum</taxon>
    </lineage>
</organism>
<dbReference type="Pfam" id="PF22725">
    <property type="entry name" value="GFO_IDH_MocA_C3"/>
    <property type="match status" value="1"/>
</dbReference>
<accession>A0A7S7NWL9</accession>
<keyword evidence="4" id="KW-1185">Reference proteome</keyword>
<dbReference type="Gene3D" id="3.30.360.10">
    <property type="entry name" value="Dihydrodipicolinate Reductase, domain 2"/>
    <property type="match status" value="1"/>
</dbReference>
<reference evidence="3 4" key="1">
    <citation type="submission" date="2020-10" db="EMBL/GenBank/DDBJ databases">
        <title>Complete genome sequence of Paludibaculum fermentans P105T, a facultatively anaerobic acidobacterium capable of dissimilatory Fe(III) reduction.</title>
        <authorList>
            <person name="Dedysh S.N."/>
            <person name="Beletsky A.V."/>
            <person name="Kulichevskaya I.S."/>
            <person name="Mardanov A.V."/>
            <person name="Ravin N.V."/>
        </authorList>
    </citation>
    <scope>NUCLEOTIDE SEQUENCE [LARGE SCALE GENOMIC DNA]</scope>
    <source>
        <strain evidence="3 4">P105</strain>
    </source>
</reference>
<dbReference type="EMBL" id="CP063849">
    <property type="protein sequence ID" value="QOY91091.1"/>
    <property type="molecule type" value="Genomic_DNA"/>
</dbReference>
<dbReference type="SUPFAM" id="SSF55347">
    <property type="entry name" value="Glyceraldehyde-3-phosphate dehydrogenase-like, C-terminal domain"/>
    <property type="match status" value="1"/>
</dbReference>
<dbReference type="SUPFAM" id="SSF51735">
    <property type="entry name" value="NAD(P)-binding Rossmann-fold domains"/>
    <property type="match status" value="1"/>
</dbReference>
<dbReference type="PANTHER" id="PTHR43818">
    <property type="entry name" value="BCDNA.GH03377"/>
    <property type="match status" value="1"/>
</dbReference>
<evidence type="ECO:0000313" key="4">
    <source>
        <dbReference type="Proteomes" id="UP000593892"/>
    </source>
</evidence>
<feature type="domain" description="Gfo/Idh/MocA-like oxidoreductase N-terminal" evidence="1">
    <location>
        <begin position="33"/>
        <end position="155"/>
    </location>
</feature>
<dbReference type="InterPro" id="IPR000683">
    <property type="entry name" value="Gfo/Idh/MocA-like_OxRdtase_N"/>
</dbReference>
<dbReference type="Gene3D" id="3.40.50.720">
    <property type="entry name" value="NAD(P)-binding Rossmann-like Domain"/>
    <property type="match status" value="1"/>
</dbReference>
<dbReference type="InterPro" id="IPR050463">
    <property type="entry name" value="Gfo/Idh/MocA_oxidrdct_glycsds"/>
</dbReference>
<evidence type="ECO:0000259" key="1">
    <source>
        <dbReference type="Pfam" id="PF01408"/>
    </source>
</evidence>
<dbReference type="PANTHER" id="PTHR43818:SF5">
    <property type="entry name" value="OXIDOREDUCTASE FAMILY PROTEIN"/>
    <property type="match status" value="1"/>
</dbReference>
<dbReference type="RefSeq" id="WP_194452746.1">
    <property type="nucleotide sequence ID" value="NZ_CP063849.1"/>
</dbReference>